<organism evidence="2 3">
    <name type="scientific">Microcoleus anatoxicus PTRS2</name>
    <dbReference type="NCBI Taxonomy" id="2705321"/>
    <lineage>
        <taxon>Bacteria</taxon>
        <taxon>Bacillati</taxon>
        <taxon>Cyanobacteriota</taxon>
        <taxon>Cyanophyceae</taxon>
        <taxon>Oscillatoriophycideae</taxon>
        <taxon>Oscillatoriales</taxon>
        <taxon>Microcoleaceae</taxon>
        <taxon>Microcoleus</taxon>
        <taxon>Microcoleus anatoxicus</taxon>
    </lineage>
</organism>
<evidence type="ECO:0000313" key="3">
    <source>
        <dbReference type="Proteomes" id="UP001384579"/>
    </source>
</evidence>
<reference evidence="2 3" key="1">
    <citation type="journal article" date="2020" name="Harmful Algae">
        <title>Molecular and morphological characterization of a novel dihydroanatoxin-a producing Microcoleus species (cyanobacteria) from the Russian River, California, USA.</title>
        <authorList>
            <person name="Conklin K.Y."/>
            <person name="Stancheva R."/>
            <person name="Otten T.G."/>
            <person name="Fadness R."/>
            <person name="Boyer G.L."/>
            <person name="Read B."/>
            <person name="Zhang X."/>
            <person name="Sheath R.G."/>
        </authorList>
    </citation>
    <scope>NUCLEOTIDE SEQUENCE [LARGE SCALE GENOMIC DNA]</scope>
    <source>
        <strain evidence="2 3">PTRS2</strain>
    </source>
</reference>
<sequence>MKPLSILDEVVRELEQDVNISRIKRIIFFACKDFWENDVGKLGDTDLGILLQELCTKYSNLEDIETVLNIIVSKVNKKAEYALVADLIICQLSRLYEFEDLTNLETNISRFGGESLPAFQEEFSAEIPGSNETERNPGILFDVRQKILQQTNPLRAKILIFSSLYHEFTFSDRDWLLLKSQELDTLLRQLFNVCPTLGELESQLYRTASTLENTDENDQTASVIIQAMNPCYAKIEPESPNISREDVAGEDYDQTHLINNIYEDNKQSNGTKDYFEAGDTTHMIESSPIQYASNSPDSYFVNGTGENSPVQPTEINTNNSPINFQEELKKTSSAEENQTTAGSYLSPGDTINISASIKQKLGLEEEIKSLVIQSANSATAKIENIFSDLESALNRQFSTESVEERLYWKYKILRDYVGEVQGFTYKLMKILSDLESKERGQFPAEIVDNFDGNVSQPESNKSSQRPSQQQLLEMARQGNPKAIATLINQLLQPQGITATAGFKDGWLHIILESAPSAPNQQNTATYIYKKLCTLKSKFLHKVKIYGRQLGNKTIVWTQDFVTKMN</sequence>
<feature type="region of interest" description="Disordered" evidence="1">
    <location>
        <begin position="448"/>
        <end position="469"/>
    </location>
</feature>
<feature type="compositionally biased region" description="Polar residues" evidence="1">
    <location>
        <begin position="452"/>
        <end position="469"/>
    </location>
</feature>
<proteinExistence type="predicted"/>
<protein>
    <submittedName>
        <fullName evidence="2">Uncharacterized protein</fullName>
    </submittedName>
</protein>
<gene>
    <name evidence="2" type="ORF">WMG39_21105</name>
</gene>
<evidence type="ECO:0000313" key="2">
    <source>
        <dbReference type="EMBL" id="MEK0187330.1"/>
    </source>
</evidence>
<comment type="caution">
    <text evidence="2">The sequence shown here is derived from an EMBL/GenBank/DDBJ whole genome shotgun (WGS) entry which is preliminary data.</text>
</comment>
<dbReference type="Proteomes" id="UP001384579">
    <property type="component" value="Unassembled WGS sequence"/>
</dbReference>
<name>A0ABU8YSF8_9CYAN</name>
<dbReference type="EMBL" id="JBBLXS010000340">
    <property type="protein sequence ID" value="MEK0187330.1"/>
    <property type="molecule type" value="Genomic_DNA"/>
</dbReference>
<keyword evidence="3" id="KW-1185">Reference proteome</keyword>
<accession>A0ABU8YSF8</accession>
<evidence type="ECO:0000256" key="1">
    <source>
        <dbReference type="SAM" id="MobiDB-lite"/>
    </source>
</evidence>
<dbReference type="RefSeq" id="WP_340518317.1">
    <property type="nucleotide sequence ID" value="NZ_JBBLXS010000340.1"/>
</dbReference>